<accession>A0A9P6ZRQ1</accession>
<proteinExistence type="predicted"/>
<protein>
    <submittedName>
        <fullName evidence="1">Uncharacterized protein</fullName>
    </submittedName>
</protein>
<keyword evidence="2" id="KW-1185">Reference proteome</keyword>
<evidence type="ECO:0000313" key="1">
    <source>
        <dbReference type="EMBL" id="KAG1775047.1"/>
    </source>
</evidence>
<gene>
    <name evidence="1" type="ORF">EV702DRAFT_1047170</name>
</gene>
<dbReference type="Proteomes" id="UP000714275">
    <property type="component" value="Unassembled WGS sequence"/>
</dbReference>
<name>A0A9P6ZRQ1_9AGAM</name>
<sequence>MFEKHVILSEIRPVRSYRFPDVAALENALAVFHAHKDVLQELTVREHFNIPKLHQLSHYVLSIKLFGAADRFNTELPERLHIDFAKEAYRASNKRDYEEQMALWLQRQEATFCRTAYLEWVAEPAHATRRTEHESEYNSDSDAENEGLDVAPVVSQHIVHVLAKYAPHPQQSVQHLETMHGAIDFLPALTSFLQKNLLHNQIVPGPQDRFDIFRQVVIILPPDPRVSELPKCLRVRATPEVLPSSSGRKPGSPKRFDMALVSSDGVQASKALLTLNAAVRVAQVRVLFKLPRQFGAYSRPLAYVEWFTPFREPDESSGLRQISRSTRHLRRNSAVIHVDEIIRPCHLMPKMGQSVNPTWTSANVYELASEFYLNTYIDLETFL</sequence>
<comment type="caution">
    <text evidence="1">The sequence shown here is derived from an EMBL/GenBank/DDBJ whole genome shotgun (WGS) entry which is preliminary data.</text>
</comment>
<dbReference type="OrthoDB" id="3244185at2759"/>
<evidence type="ECO:0000313" key="2">
    <source>
        <dbReference type="Proteomes" id="UP000714275"/>
    </source>
</evidence>
<organism evidence="1 2">
    <name type="scientific">Suillus placidus</name>
    <dbReference type="NCBI Taxonomy" id="48579"/>
    <lineage>
        <taxon>Eukaryota</taxon>
        <taxon>Fungi</taxon>
        <taxon>Dikarya</taxon>
        <taxon>Basidiomycota</taxon>
        <taxon>Agaricomycotina</taxon>
        <taxon>Agaricomycetes</taxon>
        <taxon>Agaricomycetidae</taxon>
        <taxon>Boletales</taxon>
        <taxon>Suillineae</taxon>
        <taxon>Suillaceae</taxon>
        <taxon>Suillus</taxon>
    </lineage>
</organism>
<reference evidence="1" key="1">
    <citation type="journal article" date="2020" name="New Phytol.">
        <title>Comparative genomics reveals dynamic genome evolution in host specialist ectomycorrhizal fungi.</title>
        <authorList>
            <person name="Lofgren L.A."/>
            <person name="Nguyen N.H."/>
            <person name="Vilgalys R."/>
            <person name="Ruytinx J."/>
            <person name="Liao H.L."/>
            <person name="Branco S."/>
            <person name="Kuo A."/>
            <person name="LaButti K."/>
            <person name="Lipzen A."/>
            <person name="Andreopoulos W."/>
            <person name="Pangilinan J."/>
            <person name="Riley R."/>
            <person name="Hundley H."/>
            <person name="Na H."/>
            <person name="Barry K."/>
            <person name="Grigoriev I.V."/>
            <person name="Stajich J.E."/>
            <person name="Kennedy P.G."/>
        </authorList>
    </citation>
    <scope>NUCLEOTIDE SEQUENCE</scope>
    <source>
        <strain evidence="1">DOB743</strain>
    </source>
</reference>
<dbReference type="EMBL" id="JABBWD010000036">
    <property type="protein sequence ID" value="KAG1775047.1"/>
    <property type="molecule type" value="Genomic_DNA"/>
</dbReference>
<dbReference type="AlphaFoldDB" id="A0A9P6ZRQ1"/>